<evidence type="ECO:0000256" key="3">
    <source>
        <dbReference type="ARBA" id="ARBA00022792"/>
    </source>
</evidence>
<dbReference type="AlphaFoldDB" id="A0A4P9WAH1"/>
<evidence type="ECO:0008006" key="9">
    <source>
        <dbReference type="Google" id="ProtNLM"/>
    </source>
</evidence>
<evidence type="ECO:0000313" key="8">
    <source>
        <dbReference type="Proteomes" id="UP000269721"/>
    </source>
</evidence>
<dbReference type="GO" id="GO:0005743">
    <property type="term" value="C:mitochondrial inner membrane"/>
    <property type="evidence" value="ECO:0007669"/>
    <property type="project" value="UniProtKB-SubCell"/>
</dbReference>
<evidence type="ECO:0000256" key="6">
    <source>
        <dbReference type="ARBA" id="ARBA00023136"/>
    </source>
</evidence>
<keyword evidence="6" id="KW-0472">Membrane</keyword>
<dbReference type="GO" id="GO:0004129">
    <property type="term" value="F:cytochrome-c oxidase activity"/>
    <property type="evidence" value="ECO:0007669"/>
    <property type="project" value="TreeGrafter"/>
</dbReference>
<dbReference type="OrthoDB" id="2317211at2759"/>
<keyword evidence="4" id="KW-1133">Transmembrane helix</keyword>
<keyword evidence="2" id="KW-0812">Transmembrane</keyword>
<dbReference type="EMBL" id="KZ996002">
    <property type="protein sequence ID" value="RKO89591.1"/>
    <property type="molecule type" value="Genomic_DNA"/>
</dbReference>
<organism evidence="7 8">
    <name type="scientific">Blyttiomyces helicus</name>
    <dbReference type="NCBI Taxonomy" id="388810"/>
    <lineage>
        <taxon>Eukaryota</taxon>
        <taxon>Fungi</taxon>
        <taxon>Fungi incertae sedis</taxon>
        <taxon>Chytridiomycota</taxon>
        <taxon>Chytridiomycota incertae sedis</taxon>
        <taxon>Chytridiomycetes</taxon>
        <taxon>Chytridiomycetes incertae sedis</taxon>
        <taxon>Blyttiomyces</taxon>
    </lineage>
</organism>
<keyword evidence="3" id="KW-0999">Mitochondrion inner membrane</keyword>
<proteinExistence type="predicted"/>
<dbReference type="PANTHER" id="PTHR28264:SF1">
    <property type="entry name" value="CYTOCHROME C OXIDASE SUBUNIT 6C"/>
    <property type="match status" value="1"/>
</dbReference>
<evidence type="ECO:0000256" key="5">
    <source>
        <dbReference type="ARBA" id="ARBA00023128"/>
    </source>
</evidence>
<evidence type="ECO:0000313" key="7">
    <source>
        <dbReference type="EMBL" id="RKO89591.1"/>
    </source>
</evidence>
<dbReference type="CDD" id="cd22888">
    <property type="entry name" value="CcO_VIIa_fungal"/>
    <property type="match status" value="1"/>
</dbReference>
<evidence type="ECO:0000256" key="4">
    <source>
        <dbReference type="ARBA" id="ARBA00022989"/>
    </source>
</evidence>
<dbReference type="Proteomes" id="UP000269721">
    <property type="component" value="Unassembled WGS sequence"/>
</dbReference>
<name>A0A4P9WAH1_9FUNG</name>
<sequence>MTVTSVVGPQVGRFRNRIIRDIVVSTSIGVAMAYTWWEGAHLPAAREWAAWDAEVKKESDRINREWLQNNDPADFVKSS</sequence>
<accession>A0A4P9WAH1</accession>
<dbReference type="PANTHER" id="PTHR28264">
    <property type="entry name" value="CYTOCHROME C OXIDASE SUBUNIT 7A"/>
    <property type="match status" value="1"/>
</dbReference>
<keyword evidence="5" id="KW-0496">Mitochondrion</keyword>
<gene>
    <name evidence="7" type="ORF">BDK51DRAFT_17858</name>
</gene>
<evidence type="ECO:0000256" key="1">
    <source>
        <dbReference type="ARBA" id="ARBA00004273"/>
    </source>
</evidence>
<dbReference type="GO" id="GO:0006123">
    <property type="term" value="P:mitochondrial electron transport, cytochrome c to oxygen"/>
    <property type="evidence" value="ECO:0007669"/>
    <property type="project" value="TreeGrafter"/>
</dbReference>
<keyword evidence="8" id="KW-1185">Reference proteome</keyword>
<protein>
    <recommendedName>
        <fullName evidence="9">Cytochrome c oxidase polypeptide VIIA</fullName>
    </recommendedName>
</protein>
<comment type="subcellular location">
    <subcellularLocation>
        <location evidence="1">Mitochondrion inner membrane</location>
    </subcellularLocation>
</comment>
<reference evidence="8" key="1">
    <citation type="journal article" date="2018" name="Nat. Microbiol.">
        <title>Leveraging single-cell genomics to expand the fungal tree of life.</title>
        <authorList>
            <person name="Ahrendt S.R."/>
            <person name="Quandt C.A."/>
            <person name="Ciobanu D."/>
            <person name="Clum A."/>
            <person name="Salamov A."/>
            <person name="Andreopoulos B."/>
            <person name="Cheng J.F."/>
            <person name="Woyke T."/>
            <person name="Pelin A."/>
            <person name="Henrissat B."/>
            <person name="Reynolds N.K."/>
            <person name="Benny G.L."/>
            <person name="Smith M.E."/>
            <person name="James T.Y."/>
            <person name="Grigoriev I.V."/>
        </authorList>
    </citation>
    <scope>NUCLEOTIDE SEQUENCE [LARGE SCALE GENOMIC DNA]</scope>
</reference>
<evidence type="ECO:0000256" key="2">
    <source>
        <dbReference type="ARBA" id="ARBA00022692"/>
    </source>
</evidence>